<dbReference type="SUPFAM" id="SSF54236">
    <property type="entry name" value="Ubiquitin-like"/>
    <property type="match status" value="1"/>
</dbReference>
<comment type="subcellular location">
    <subcellularLocation>
        <location evidence="1">Nucleus</location>
    </subcellularLocation>
</comment>
<dbReference type="SMART" id="SM00021">
    <property type="entry name" value="DAX"/>
    <property type="match status" value="1"/>
</dbReference>
<evidence type="ECO:0000256" key="1">
    <source>
        <dbReference type="ARBA" id="ARBA00004123"/>
    </source>
</evidence>
<reference evidence="10 11" key="1">
    <citation type="submission" date="2021-06" db="EMBL/GenBank/DDBJ databases">
        <authorList>
            <person name="Palmer J.M."/>
        </authorList>
    </citation>
    <scope>NUCLEOTIDE SEQUENCE [LARGE SCALE GENOMIC DNA]</scope>
    <source>
        <strain evidence="11">if_2019</strain>
        <tissue evidence="10">Muscle</tissue>
    </source>
</reference>
<gene>
    <name evidence="10" type="ORF">ILYODFUR_003235</name>
</gene>
<evidence type="ECO:0000259" key="9">
    <source>
        <dbReference type="PROSITE" id="PS50841"/>
    </source>
</evidence>
<name>A0ABV0T7M1_9TELE</name>
<dbReference type="PANTHER" id="PTHR13204:SF1">
    <property type="entry name" value="ESTER HYDROLASE C11ORF54"/>
    <property type="match status" value="1"/>
</dbReference>
<dbReference type="InterPro" id="IPR015021">
    <property type="entry name" value="C11orf54_DUF1907"/>
</dbReference>
<evidence type="ECO:0000256" key="5">
    <source>
        <dbReference type="ARBA" id="ARBA00022801"/>
    </source>
</evidence>
<evidence type="ECO:0000256" key="4">
    <source>
        <dbReference type="ARBA" id="ARBA00022723"/>
    </source>
</evidence>
<keyword evidence="5" id="KW-0378">Hydrolase</keyword>
<dbReference type="InterPro" id="IPR001158">
    <property type="entry name" value="DIX"/>
</dbReference>
<comment type="caution">
    <text evidence="10">The sequence shown here is derived from an EMBL/GenBank/DDBJ whole genome shotgun (WGS) entry which is preliminary data.</text>
</comment>
<dbReference type="PANTHER" id="PTHR13204">
    <property type="entry name" value="PTD012 PROTEIN"/>
    <property type="match status" value="1"/>
</dbReference>
<evidence type="ECO:0000313" key="10">
    <source>
        <dbReference type="EMBL" id="MEQ2227908.1"/>
    </source>
</evidence>
<keyword evidence="6" id="KW-0862">Zinc</keyword>
<proteinExistence type="predicted"/>
<dbReference type="Pfam" id="PF00778">
    <property type="entry name" value="DIX"/>
    <property type="match status" value="1"/>
</dbReference>
<dbReference type="SMART" id="SM01168">
    <property type="entry name" value="DUF1907"/>
    <property type="match status" value="1"/>
</dbReference>
<dbReference type="InterPro" id="IPR029071">
    <property type="entry name" value="Ubiquitin-like_domsf"/>
</dbReference>
<dbReference type="PROSITE" id="PS50841">
    <property type="entry name" value="DIX"/>
    <property type="match status" value="1"/>
</dbReference>
<dbReference type="InterPro" id="IPR038207">
    <property type="entry name" value="DIX_dom_sf"/>
</dbReference>
<dbReference type="SUPFAM" id="SSF117856">
    <property type="entry name" value="AF0104/ALDC/Ptd012-like"/>
    <property type="match status" value="1"/>
</dbReference>
<protein>
    <recommendedName>
        <fullName evidence="9">DIX domain-containing protein</fullName>
    </recommendedName>
</protein>
<dbReference type="Pfam" id="PF08925">
    <property type="entry name" value="DUF1907"/>
    <property type="match status" value="1"/>
</dbReference>
<keyword evidence="4" id="KW-0479">Metal-binding</keyword>
<sequence>MADISKTEKVRLHVPDLEELRGVLQAGLDTNFAEVQVSVVECPDLSKEPFQFPVKGLCGNPRITDVGGVPYLIPLPQKHKEYNMNIISKELELPGAFILGAAAAPSRIIGMNAELMPLVLTEAEGRPSVNGSYFSSINPANGQCLQEKYCDKFSDCNFGLLGNLYACEGKPGKVIEVRAKKRTGSNSLVTALRKTLEAQYPDKSLALGGTFIIQKGKAKIHIMFLVMVSLPLMERYLITESWFEKQNKSSEWWKVNRASQAHTQLLRYVMEVIQRGRAAVRPAPVPLLNMFPAVSDSELSEPEHKATKKQPCGNITVAYYFCEELIPYMTSVKGRVVTLGQFKELLTKKGNYRYYFKKVSDDFDCGVVFEEVREDDAVLPIFEEKIIGKVERVD</sequence>
<feature type="domain" description="DIX" evidence="9">
    <location>
        <begin position="312"/>
        <end position="394"/>
    </location>
</feature>
<evidence type="ECO:0000256" key="3">
    <source>
        <dbReference type="ARBA" id="ARBA00022687"/>
    </source>
</evidence>
<accession>A0ABV0T7M1</accession>
<evidence type="ECO:0000256" key="2">
    <source>
        <dbReference type="ARBA" id="ARBA00011245"/>
    </source>
</evidence>
<dbReference type="Proteomes" id="UP001482620">
    <property type="component" value="Unassembled WGS sequence"/>
</dbReference>
<keyword evidence="7" id="KW-0539">Nucleus</keyword>
<evidence type="ECO:0000313" key="11">
    <source>
        <dbReference type="Proteomes" id="UP001482620"/>
    </source>
</evidence>
<evidence type="ECO:0000256" key="7">
    <source>
        <dbReference type="ARBA" id="ARBA00023242"/>
    </source>
</evidence>
<evidence type="ECO:0000256" key="6">
    <source>
        <dbReference type="ARBA" id="ARBA00022833"/>
    </source>
</evidence>
<dbReference type="Gene3D" id="2.40.240.130">
    <property type="match status" value="1"/>
</dbReference>
<evidence type="ECO:0000256" key="8">
    <source>
        <dbReference type="PROSITE-ProRule" id="PRU00069"/>
    </source>
</evidence>
<organism evidence="10 11">
    <name type="scientific">Ilyodon furcidens</name>
    <name type="common">goldbreast splitfin</name>
    <dbReference type="NCBI Taxonomy" id="33524"/>
    <lineage>
        <taxon>Eukaryota</taxon>
        <taxon>Metazoa</taxon>
        <taxon>Chordata</taxon>
        <taxon>Craniata</taxon>
        <taxon>Vertebrata</taxon>
        <taxon>Euteleostomi</taxon>
        <taxon>Actinopterygii</taxon>
        <taxon>Neopterygii</taxon>
        <taxon>Teleostei</taxon>
        <taxon>Neoteleostei</taxon>
        <taxon>Acanthomorphata</taxon>
        <taxon>Ovalentaria</taxon>
        <taxon>Atherinomorphae</taxon>
        <taxon>Cyprinodontiformes</taxon>
        <taxon>Goodeidae</taxon>
        <taxon>Ilyodon</taxon>
    </lineage>
</organism>
<comment type="subunit">
    <text evidence="2">Monomer.</text>
</comment>
<dbReference type="EMBL" id="JAHRIQ010023335">
    <property type="protein sequence ID" value="MEQ2227908.1"/>
    <property type="molecule type" value="Genomic_DNA"/>
</dbReference>
<keyword evidence="3 8" id="KW-0879">Wnt signaling pathway</keyword>
<keyword evidence="11" id="KW-1185">Reference proteome</keyword>